<evidence type="ECO:0000313" key="3">
    <source>
        <dbReference type="EMBL" id="KAA8527109.1"/>
    </source>
</evidence>
<dbReference type="GO" id="GO:0006351">
    <property type="term" value="P:DNA-templated transcription"/>
    <property type="evidence" value="ECO:0007669"/>
    <property type="project" value="InterPro"/>
</dbReference>
<keyword evidence="4" id="KW-1185">Reference proteome</keyword>
<dbReference type="InterPro" id="IPR027079">
    <property type="entry name" value="Tfb1/GTF2H1"/>
</dbReference>
<name>A0A5J5AA01_9ASTE</name>
<dbReference type="InterPro" id="IPR005607">
    <property type="entry name" value="BSD_dom"/>
</dbReference>
<dbReference type="PANTHER" id="PTHR12856">
    <property type="entry name" value="TRANSCRIPTION INITIATION FACTOR IIH-RELATED"/>
    <property type="match status" value="1"/>
</dbReference>
<feature type="domain" description="BSD" evidence="2">
    <location>
        <begin position="23"/>
        <end position="76"/>
    </location>
</feature>
<gene>
    <name evidence="3" type="ORF">F0562_008662</name>
</gene>
<dbReference type="Proteomes" id="UP000325577">
    <property type="component" value="Linkage Group LG3"/>
</dbReference>
<feature type="region of interest" description="Disordered" evidence="1">
    <location>
        <begin position="124"/>
        <end position="143"/>
    </location>
</feature>
<sequence length="143" mass="16034">MLCLVPLRTARVLTMSGESGKAGSERSAVTVQDEQLSTAEIKRRIKLLQEDSELQKLHMQFVIGSVLTEAEFWATRKMSDHHLMEIKESVHLDFRHQVSLLVQPMLQVLDAAFAHYDADLEERSAKSREIPNGFGEEKAGAAS</sequence>
<dbReference type="OrthoDB" id="1736384at2759"/>
<dbReference type="EMBL" id="CM018046">
    <property type="protein sequence ID" value="KAA8527109.1"/>
    <property type="molecule type" value="Genomic_DNA"/>
</dbReference>
<dbReference type="GO" id="GO:0006289">
    <property type="term" value="P:nucleotide-excision repair"/>
    <property type="evidence" value="ECO:0007669"/>
    <property type="project" value="InterPro"/>
</dbReference>
<accession>A0A5J5AA01</accession>
<dbReference type="PROSITE" id="PS50858">
    <property type="entry name" value="BSD"/>
    <property type="match status" value="1"/>
</dbReference>
<dbReference type="GO" id="GO:0000439">
    <property type="term" value="C:transcription factor TFIIH core complex"/>
    <property type="evidence" value="ECO:0007669"/>
    <property type="project" value="InterPro"/>
</dbReference>
<dbReference type="InterPro" id="IPR035925">
    <property type="entry name" value="BSD_dom_sf"/>
</dbReference>
<evidence type="ECO:0000259" key="2">
    <source>
        <dbReference type="PROSITE" id="PS50858"/>
    </source>
</evidence>
<dbReference type="AlphaFoldDB" id="A0A5J5AA01"/>
<dbReference type="Gene3D" id="6.10.140.1200">
    <property type="match status" value="1"/>
</dbReference>
<evidence type="ECO:0000256" key="1">
    <source>
        <dbReference type="SAM" id="MobiDB-lite"/>
    </source>
</evidence>
<organism evidence="3 4">
    <name type="scientific">Nyssa sinensis</name>
    <dbReference type="NCBI Taxonomy" id="561372"/>
    <lineage>
        <taxon>Eukaryota</taxon>
        <taxon>Viridiplantae</taxon>
        <taxon>Streptophyta</taxon>
        <taxon>Embryophyta</taxon>
        <taxon>Tracheophyta</taxon>
        <taxon>Spermatophyta</taxon>
        <taxon>Magnoliopsida</taxon>
        <taxon>eudicotyledons</taxon>
        <taxon>Gunneridae</taxon>
        <taxon>Pentapetalae</taxon>
        <taxon>asterids</taxon>
        <taxon>Cornales</taxon>
        <taxon>Nyssaceae</taxon>
        <taxon>Nyssa</taxon>
    </lineage>
</organism>
<protein>
    <recommendedName>
        <fullName evidence="2">BSD domain-containing protein</fullName>
    </recommendedName>
</protein>
<evidence type="ECO:0000313" key="4">
    <source>
        <dbReference type="Proteomes" id="UP000325577"/>
    </source>
</evidence>
<proteinExistence type="predicted"/>
<reference evidence="3 4" key="1">
    <citation type="submission" date="2019-09" db="EMBL/GenBank/DDBJ databases">
        <title>A chromosome-level genome assembly of the Chinese tupelo Nyssa sinensis.</title>
        <authorList>
            <person name="Yang X."/>
            <person name="Kang M."/>
            <person name="Yang Y."/>
            <person name="Xiong H."/>
            <person name="Wang M."/>
            <person name="Zhang Z."/>
            <person name="Wang Z."/>
            <person name="Wu H."/>
            <person name="Ma T."/>
            <person name="Liu J."/>
            <person name="Xi Z."/>
        </authorList>
    </citation>
    <scope>NUCLEOTIDE SEQUENCE [LARGE SCALE GENOMIC DNA]</scope>
    <source>
        <strain evidence="3">J267</strain>
        <tissue evidence="3">Leaf</tissue>
    </source>
</reference>
<dbReference type="SUPFAM" id="SSF140383">
    <property type="entry name" value="BSD domain-like"/>
    <property type="match status" value="1"/>
</dbReference>